<comment type="caution">
    <text evidence="6">The sequence shown here is derived from an EMBL/GenBank/DDBJ whole genome shotgun (WGS) entry which is preliminary data.</text>
</comment>
<comment type="similarity">
    <text evidence="1">Belongs to the SorC transcriptional regulatory family.</text>
</comment>
<reference evidence="6 7" key="1">
    <citation type="journal article" date="2019" name="Int. J. Syst. Evol. Microbiol.">
        <title>The Global Catalogue of Microorganisms (GCM) 10K type strain sequencing project: providing services to taxonomists for standard genome sequencing and annotation.</title>
        <authorList>
            <consortium name="The Broad Institute Genomics Platform"/>
            <consortium name="The Broad Institute Genome Sequencing Center for Infectious Disease"/>
            <person name="Wu L."/>
            <person name="Ma J."/>
        </authorList>
    </citation>
    <scope>NUCLEOTIDE SEQUENCE [LARGE SCALE GENOMIC DNA]</scope>
    <source>
        <strain evidence="6 7">JCM 14306</strain>
    </source>
</reference>
<dbReference type="InterPro" id="IPR007324">
    <property type="entry name" value="Sugar-bd_dom_put"/>
</dbReference>
<proteinExistence type="inferred from homology"/>
<dbReference type="EMBL" id="BAAANE010000015">
    <property type="protein sequence ID" value="GAA1660736.1"/>
    <property type="molecule type" value="Genomic_DNA"/>
</dbReference>
<organism evidence="6 7">
    <name type="scientific">Kribbella alba</name>
    <dbReference type="NCBI Taxonomy" id="190197"/>
    <lineage>
        <taxon>Bacteria</taxon>
        <taxon>Bacillati</taxon>
        <taxon>Actinomycetota</taxon>
        <taxon>Actinomycetes</taxon>
        <taxon>Propionibacteriales</taxon>
        <taxon>Kribbellaceae</taxon>
        <taxon>Kribbella</taxon>
    </lineage>
</organism>
<keyword evidence="2" id="KW-0805">Transcription regulation</keyword>
<keyword evidence="3" id="KW-0238">DNA-binding</keyword>
<dbReference type="Proteomes" id="UP001501319">
    <property type="component" value="Unassembled WGS sequence"/>
</dbReference>
<dbReference type="InterPro" id="IPR036388">
    <property type="entry name" value="WH-like_DNA-bd_sf"/>
</dbReference>
<feature type="domain" description="Sugar-binding" evidence="5">
    <location>
        <begin position="68"/>
        <end position="312"/>
    </location>
</feature>
<gene>
    <name evidence="6" type="ORF">GCM10009744_63000</name>
</gene>
<accession>A0ABN2FWF9</accession>
<dbReference type="InterPro" id="IPR051054">
    <property type="entry name" value="SorC_transcr_regulators"/>
</dbReference>
<dbReference type="RefSeq" id="WP_344116504.1">
    <property type="nucleotide sequence ID" value="NZ_BAAANE010000015.1"/>
</dbReference>
<dbReference type="Gene3D" id="3.40.50.1360">
    <property type="match status" value="1"/>
</dbReference>
<dbReference type="SUPFAM" id="SSF100950">
    <property type="entry name" value="NagB/RpiA/CoA transferase-like"/>
    <property type="match status" value="1"/>
</dbReference>
<dbReference type="PANTHER" id="PTHR34294:SF1">
    <property type="entry name" value="TRANSCRIPTIONAL REGULATOR LSRR"/>
    <property type="match status" value="1"/>
</dbReference>
<dbReference type="PANTHER" id="PTHR34294">
    <property type="entry name" value="TRANSCRIPTIONAL REGULATOR-RELATED"/>
    <property type="match status" value="1"/>
</dbReference>
<sequence>MTLLGDGDEDDELLADVARRYYLDNASKVDIAKELDLSRFKVARLLEGARARGIVQIQIKSPSPIDHTLSEQLAEALVVRRCVVTHASGSPEQVRDQVAEAAARTVAPLIHDGDLLGLTWSRAVDAMVDHLGSLPACTVVQMAGSLHSPAGGGSTMDLVRRAAALAGGTAHAVHAPLVVDDIAAVTALRRQPGIADTLALADGLDVSVIAIGAWRAGCSTVWDAVSQQVRDDGLAGGAIAEVSGHLLDLDGKLVESPLEQMIIAVSMDQLRRPAERVALAAGVHRAPAVIAAVRAGLVSTLVTTTDLAREMLRLLASPDRIERNY</sequence>
<keyword evidence="4" id="KW-0804">Transcription</keyword>
<keyword evidence="7" id="KW-1185">Reference proteome</keyword>
<evidence type="ECO:0000313" key="6">
    <source>
        <dbReference type="EMBL" id="GAA1660736.1"/>
    </source>
</evidence>
<evidence type="ECO:0000259" key="5">
    <source>
        <dbReference type="Pfam" id="PF04198"/>
    </source>
</evidence>
<dbReference type="Pfam" id="PF04198">
    <property type="entry name" value="Sugar-bind"/>
    <property type="match status" value="1"/>
</dbReference>
<evidence type="ECO:0000313" key="7">
    <source>
        <dbReference type="Proteomes" id="UP001501319"/>
    </source>
</evidence>
<evidence type="ECO:0000256" key="2">
    <source>
        <dbReference type="ARBA" id="ARBA00023015"/>
    </source>
</evidence>
<protein>
    <submittedName>
        <fullName evidence="6">Sugar-binding domain-containing protein</fullName>
    </submittedName>
</protein>
<dbReference type="Gene3D" id="1.10.10.10">
    <property type="entry name" value="Winged helix-like DNA-binding domain superfamily/Winged helix DNA-binding domain"/>
    <property type="match status" value="1"/>
</dbReference>
<evidence type="ECO:0000256" key="1">
    <source>
        <dbReference type="ARBA" id="ARBA00010466"/>
    </source>
</evidence>
<name>A0ABN2FWF9_9ACTN</name>
<dbReference type="InterPro" id="IPR037171">
    <property type="entry name" value="NagB/RpiA_transferase-like"/>
</dbReference>
<evidence type="ECO:0000256" key="4">
    <source>
        <dbReference type="ARBA" id="ARBA00023163"/>
    </source>
</evidence>
<evidence type="ECO:0000256" key="3">
    <source>
        <dbReference type="ARBA" id="ARBA00023125"/>
    </source>
</evidence>